<feature type="compositionally biased region" description="Basic residues" evidence="2">
    <location>
        <begin position="758"/>
        <end position="767"/>
    </location>
</feature>
<evidence type="ECO:0000313" key="5">
    <source>
        <dbReference type="RefSeq" id="XP_033570364.1"/>
    </source>
</evidence>
<reference evidence="5" key="3">
    <citation type="submission" date="2025-04" db="UniProtKB">
        <authorList>
            <consortium name="RefSeq"/>
        </authorList>
    </citation>
    <scope>IDENTIFICATION</scope>
    <source>
        <strain evidence="5">CBS 304.34</strain>
    </source>
</reference>
<dbReference type="PROSITE" id="PS51375">
    <property type="entry name" value="PPR"/>
    <property type="match status" value="1"/>
</dbReference>
<feature type="region of interest" description="Disordered" evidence="2">
    <location>
        <begin position="50"/>
        <end position="70"/>
    </location>
</feature>
<proteinExistence type="predicted"/>
<dbReference type="Proteomes" id="UP000504636">
    <property type="component" value="Unplaced"/>
</dbReference>
<accession>A0A6A6Y423</accession>
<dbReference type="InterPro" id="IPR002885">
    <property type="entry name" value="PPR_rpt"/>
</dbReference>
<dbReference type="RefSeq" id="XP_033570364.1">
    <property type="nucleotide sequence ID" value="XM_033718343.1"/>
</dbReference>
<reference evidence="3 5" key="1">
    <citation type="journal article" date="2020" name="Stud. Mycol.">
        <title>101 Dothideomycetes genomes: a test case for predicting lifestyles and emergence of pathogens.</title>
        <authorList>
            <person name="Haridas S."/>
            <person name="Albert R."/>
            <person name="Binder M."/>
            <person name="Bloem J."/>
            <person name="Labutti K."/>
            <person name="Salamov A."/>
            <person name="Andreopoulos B."/>
            <person name="Baker S."/>
            <person name="Barry K."/>
            <person name="Bills G."/>
            <person name="Bluhm B."/>
            <person name="Cannon C."/>
            <person name="Castanera R."/>
            <person name="Culley D."/>
            <person name="Daum C."/>
            <person name="Ezra D."/>
            <person name="Gonzalez J."/>
            <person name="Henrissat B."/>
            <person name="Kuo A."/>
            <person name="Liang C."/>
            <person name="Lipzen A."/>
            <person name="Lutzoni F."/>
            <person name="Magnuson J."/>
            <person name="Mondo S."/>
            <person name="Nolan M."/>
            <person name="Ohm R."/>
            <person name="Pangilinan J."/>
            <person name="Park H.-J."/>
            <person name="Ramirez L."/>
            <person name="Alfaro M."/>
            <person name="Sun H."/>
            <person name="Tritt A."/>
            <person name="Yoshinaga Y."/>
            <person name="Zwiers L.-H."/>
            <person name="Turgeon B."/>
            <person name="Goodwin S."/>
            <person name="Spatafora J."/>
            <person name="Crous P."/>
            <person name="Grigoriev I."/>
        </authorList>
    </citation>
    <scope>NUCLEOTIDE SEQUENCE</scope>
    <source>
        <strain evidence="3 5">CBS 304.34</strain>
    </source>
</reference>
<dbReference type="Gene3D" id="1.25.40.10">
    <property type="entry name" value="Tetratricopeptide repeat domain"/>
    <property type="match status" value="1"/>
</dbReference>
<evidence type="ECO:0000313" key="3">
    <source>
        <dbReference type="EMBL" id="KAF2803400.1"/>
    </source>
</evidence>
<evidence type="ECO:0000313" key="4">
    <source>
        <dbReference type="Proteomes" id="UP000504636"/>
    </source>
</evidence>
<organism evidence="3">
    <name type="scientific">Mytilinidion resinicola</name>
    <dbReference type="NCBI Taxonomy" id="574789"/>
    <lineage>
        <taxon>Eukaryota</taxon>
        <taxon>Fungi</taxon>
        <taxon>Dikarya</taxon>
        <taxon>Ascomycota</taxon>
        <taxon>Pezizomycotina</taxon>
        <taxon>Dothideomycetes</taxon>
        <taxon>Pleosporomycetidae</taxon>
        <taxon>Mytilinidiales</taxon>
        <taxon>Mytilinidiaceae</taxon>
        <taxon>Mytilinidion</taxon>
    </lineage>
</organism>
<dbReference type="AlphaFoldDB" id="A0A6A6Y423"/>
<gene>
    <name evidence="3 5" type="ORF">BDZ99DRAFT_453715</name>
</gene>
<feature type="repeat" description="PPR" evidence="1">
    <location>
        <begin position="469"/>
        <end position="503"/>
    </location>
</feature>
<evidence type="ECO:0008006" key="6">
    <source>
        <dbReference type="Google" id="ProtNLM"/>
    </source>
</evidence>
<dbReference type="OrthoDB" id="5366531at2759"/>
<reference evidence="5" key="2">
    <citation type="submission" date="2020-04" db="EMBL/GenBank/DDBJ databases">
        <authorList>
            <consortium name="NCBI Genome Project"/>
        </authorList>
    </citation>
    <scope>NUCLEOTIDE SEQUENCE</scope>
    <source>
        <strain evidence="5">CBS 304.34</strain>
    </source>
</reference>
<evidence type="ECO:0000256" key="1">
    <source>
        <dbReference type="PROSITE-ProRule" id="PRU00708"/>
    </source>
</evidence>
<dbReference type="GeneID" id="54459236"/>
<dbReference type="EMBL" id="MU003718">
    <property type="protein sequence ID" value="KAF2803400.1"/>
    <property type="molecule type" value="Genomic_DNA"/>
</dbReference>
<evidence type="ECO:0000256" key="2">
    <source>
        <dbReference type="SAM" id="MobiDB-lite"/>
    </source>
</evidence>
<feature type="region of interest" description="Disordered" evidence="2">
    <location>
        <begin position="747"/>
        <end position="797"/>
    </location>
</feature>
<sequence>MPPALDRLLASPSALRVLRAIVETPNLPLGYFRSTNCCLRIASRTRNHSSNAATNLESPDQEIEDPRTETEVKSNARLLSRPRRIQLKADTPEYRLDFEYWVQLLQFQERARGLEGVREIWNGMRTREIDLPTTGFAATVLWETFVKNFDIVEEVINYASDLKMRTGLEYEALYASCIGHWLPRRKTAAYKFHKSLIRKLAPNKKSLRDVLPRFAKTARTGHLDTLRTIYLENSERDVYDTFIPTLYQRDRSRAQEWHNFLIKHNDIPSRSLAGSPMTPVRTVDRDELAMRPDSIIESFSPNHLRGAQSEKPKFNREIMSRLLGESHHVKPKKEFDDSFCARLFATRAFSPTSVIKGLGMFGIEAIGPLALREMGLRTHPLDEMPRRFRELKEAGVTIGRSVFSKAIEKFTVENRLDLVRDLLESDQHPDVLEDTKVQEELLSFFISKEDWRQVHRTLAILTIFHADPNVESWNLMLRAHSKSTSGTEVNRVLKDMHAHGVEVTHLSLNHLHANILRRRNPSKRPVYRYGDRFDDLRFLAKIWLRILQNGGHIEPWRWREILRRFGMTGRIRELQRLVLWLAAWYSPRKASQTLSAFSMPVSPAKLPSLIAPDVPPSHPAHPYQKLFPPSFQEALVEWGFKSGLAHNSKRERSLARRRGLHLPAKIKPVRWTDGLEILVELCEQGVFVKDSTIKKAIQTRIVILYGSGVSNRKENRMARKRNPWMWQDMIRRAEEVWGRRLFRWPGREEEEDDSGERSKKKRKKKKEKGNDESSRARERLLKRQQSGMRELRGFLRK</sequence>
<keyword evidence="4" id="KW-1185">Reference proteome</keyword>
<name>A0A6A6Y423_9PEZI</name>
<feature type="compositionally biased region" description="Basic and acidic residues" evidence="2">
    <location>
        <begin position="768"/>
        <end position="781"/>
    </location>
</feature>
<dbReference type="InterPro" id="IPR011990">
    <property type="entry name" value="TPR-like_helical_dom_sf"/>
</dbReference>
<protein>
    <recommendedName>
        <fullName evidence="6">Pentatricopeptide repeat domain-containing protein</fullName>
    </recommendedName>
</protein>